<reference evidence="1 2" key="1">
    <citation type="submission" date="2019-02" db="EMBL/GenBank/DDBJ databases">
        <title>Deep-cultivation of Planctomycetes and their phenomic and genomic characterization uncovers novel biology.</title>
        <authorList>
            <person name="Wiegand S."/>
            <person name="Jogler M."/>
            <person name="Boedeker C."/>
            <person name="Pinto D."/>
            <person name="Vollmers J."/>
            <person name="Rivas-Marin E."/>
            <person name="Kohn T."/>
            <person name="Peeters S.H."/>
            <person name="Heuer A."/>
            <person name="Rast P."/>
            <person name="Oberbeckmann S."/>
            <person name="Bunk B."/>
            <person name="Jeske O."/>
            <person name="Meyerdierks A."/>
            <person name="Storesund J.E."/>
            <person name="Kallscheuer N."/>
            <person name="Luecker S."/>
            <person name="Lage O.M."/>
            <person name="Pohl T."/>
            <person name="Merkel B.J."/>
            <person name="Hornburger P."/>
            <person name="Mueller R.-W."/>
            <person name="Bruemmer F."/>
            <person name="Labrenz M."/>
            <person name="Spormann A.M."/>
            <person name="Op den Camp H."/>
            <person name="Overmann J."/>
            <person name="Amann R."/>
            <person name="Jetten M.S.M."/>
            <person name="Mascher T."/>
            <person name="Medema M.H."/>
            <person name="Devos D.P."/>
            <person name="Kaster A.-K."/>
            <person name="Ovreas L."/>
            <person name="Rohde M."/>
            <person name="Galperin M.Y."/>
            <person name="Jogler C."/>
        </authorList>
    </citation>
    <scope>NUCLEOTIDE SEQUENCE [LARGE SCALE GENOMIC DNA]</scope>
    <source>
        <strain evidence="1 2">Pan189</strain>
    </source>
</reference>
<gene>
    <name evidence="1" type="ORF">Pan189_08650</name>
</gene>
<protein>
    <submittedName>
        <fullName evidence="1">Uncharacterized protein</fullName>
    </submittedName>
</protein>
<dbReference type="Proteomes" id="UP000317318">
    <property type="component" value="Chromosome"/>
</dbReference>
<evidence type="ECO:0000313" key="1">
    <source>
        <dbReference type="EMBL" id="QDT36507.1"/>
    </source>
</evidence>
<organism evidence="1 2">
    <name type="scientific">Stratiformator vulcanicus</name>
    <dbReference type="NCBI Taxonomy" id="2527980"/>
    <lineage>
        <taxon>Bacteria</taxon>
        <taxon>Pseudomonadati</taxon>
        <taxon>Planctomycetota</taxon>
        <taxon>Planctomycetia</taxon>
        <taxon>Planctomycetales</taxon>
        <taxon>Planctomycetaceae</taxon>
        <taxon>Stratiformator</taxon>
    </lineage>
</organism>
<proteinExistence type="predicted"/>
<dbReference type="AlphaFoldDB" id="A0A517QY28"/>
<dbReference type="KEGG" id="svp:Pan189_08650"/>
<dbReference type="EMBL" id="CP036268">
    <property type="protein sequence ID" value="QDT36507.1"/>
    <property type="molecule type" value="Genomic_DNA"/>
</dbReference>
<accession>A0A517QY28</accession>
<name>A0A517QY28_9PLAN</name>
<sequence>MITQSVFDEVIDNHASSMGGDVSVEIQLVDGSVLNLKRVVSTEADYFVAEIYPVEGMSEEALKSRERPLVTDDPTSVVFDRIIVAYESIRWVRISVKRTDLSTTLGFNSSR</sequence>
<evidence type="ECO:0000313" key="2">
    <source>
        <dbReference type="Proteomes" id="UP000317318"/>
    </source>
</evidence>
<keyword evidence="2" id="KW-1185">Reference proteome</keyword>